<reference evidence="2 3" key="1">
    <citation type="submission" date="2024-02" db="EMBL/GenBank/DDBJ databases">
        <title>High-quality chromosome-scale genome assembly of Pensacola bahiagrass (Paspalum notatum Flugge var. saurae).</title>
        <authorList>
            <person name="Vega J.M."/>
            <person name="Podio M."/>
            <person name="Orjuela J."/>
            <person name="Siena L.A."/>
            <person name="Pessino S.C."/>
            <person name="Combes M.C."/>
            <person name="Mariac C."/>
            <person name="Albertini E."/>
            <person name="Pupilli F."/>
            <person name="Ortiz J.P.A."/>
            <person name="Leblanc O."/>
        </authorList>
    </citation>
    <scope>NUCLEOTIDE SEQUENCE [LARGE SCALE GENOMIC DNA]</scope>
    <source>
        <strain evidence="2">R1</strain>
        <tissue evidence="2">Leaf</tissue>
    </source>
</reference>
<dbReference type="Proteomes" id="UP001341281">
    <property type="component" value="Chromosome 01"/>
</dbReference>
<keyword evidence="3" id="KW-1185">Reference proteome</keyword>
<proteinExistence type="predicted"/>
<organism evidence="2 3">
    <name type="scientific">Paspalum notatum var. saurae</name>
    <dbReference type="NCBI Taxonomy" id="547442"/>
    <lineage>
        <taxon>Eukaryota</taxon>
        <taxon>Viridiplantae</taxon>
        <taxon>Streptophyta</taxon>
        <taxon>Embryophyta</taxon>
        <taxon>Tracheophyta</taxon>
        <taxon>Spermatophyta</taxon>
        <taxon>Magnoliopsida</taxon>
        <taxon>Liliopsida</taxon>
        <taxon>Poales</taxon>
        <taxon>Poaceae</taxon>
        <taxon>PACMAD clade</taxon>
        <taxon>Panicoideae</taxon>
        <taxon>Andropogonodae</taxon>
        <taxon>Paspaleae</taxon>
        <taxon>Paspalinae</taxon>
        <taxon>Paspalum</taxon>
    </lineage>
</organism>
<dbReference type="PANTHER" id="PTHR34591">
    <property type="entry name" value="OS03G0653100 PROTEIN-RELATED"/>
    <property type="match status" value="1"/>
</dbReference>
<dbReference type="InterPro" id="IPR001810">
    <property type="entry name" value="F-box_dom"/>
</dbReference>
<accession>A0AAQ3PV82</accession>
<name>A0AAQ3PV82_PASNO</name>
<dbReference type="PANTHER" id="PTHR34591:SF29">
    <property type="entry name" value="F-BOX DOMAIN-CONTAINING PROTEIN"/>
    <property type="match status" value="1"/>
</dbReference>
<dbReference type="EMBL" id="CP144745">
    <property type="protein sequence ID" value="WVZ53781.1"/>
    <property type="molecule type" value="Genomic_DNA"/>
</dbReference>
<dbReference type="InterPro" id="IPR036047">
    <property type="entry name" value="F-box-like_dom_sf"/>
</dbReference>
<evidence type="ECO:0000313" key="2">
    <source>
        <dbReference type="EMBL" id="WVZ53781.1"/>
    </source>
</evidence>
<gene>
    <name evidence="2" type="ORF">U9M48_004677</name>
</gene>
<dbReference type="Gene3D" id="1.20.1280.50">
    <property type="match status" value="1"/>
</dbReference>
<sequence>MQQQEDLAMLVPDDVLRRVSPRGLAACRSVCRAWRALIDDRLLRADLLPRSLAGLFLNLHDLDRADFFACPGVDSSGYLMPGDVTDHCNGRVLEKYFVVDKYLAFDPMESPQHFQVFSIPAVLPKFNLVDHAYDAMPLLEWPPSPFVLNVVSSTTGRWEERSFLRQGEAAGTISDLELDRLGYDPPYHSVCWRGALYVHRKSGFVLRISLC</sequence>
<dbReference type="AlphaFoldDB" id="A0AAQ3PV82"/>
<evidence type="ECO:0000259" key="1">
    <source>
        <dbReference type="Pfam" id="PF00646"/>
    </source>
</evidence>
<protein>
    <recommendedName>
        <fullName evidence="1">F-box domain-containing protein</fullName>
    </recommendedName>
</protein>
<evidence type="ECO:0000313" key="3">
    <source>
        <dbReference type="Proteomes" id="UP001341281"/>
    </source>
</evidence>
<feature type="domain" description="F-box" evidence="1">
    <location>
        <begin position="15"/>
        <end position="43"/>
    </location>
</feature>
<dbReference type="SUPFAM" id="SSF81383">
    <property type="entry name" value="F-box domain"/>
    <property type="match status" value="1"/>
</dbReference>
<dbReference type="Pfam" id="PF00646">
    <property type="entry name" value="F-box"/>
    <property type="match status" value="1"/>
</dbReference>